<keyword evidence="2" id="KW-1185">Reference proteome</keyword>
<dbReference type="AlphaFoldDB" id="A0A8R7TWP1"/>
<organism evidence="1 2">
    <name type="scientific">Triticum urartu</name>
    <name type="common">Red wild einkorn</name>
    <name type="synonym">Crithodium urartu</name>
    <dbReference type="NCBI Taxonomy" id="4572"/>
    <lineage>
        <taxon>Eukaryota</taxon>
        <taxon>Viridiplantae</taxon>
        <taxon>Streptophyta</taxon>
        <taxon>Embryophyta</taxon>
        <taxon>Tracheophyta</taxon>
        <taxon>Spermatophyta</taxon>
        <taxon>Magnoliopsida</taxon>
        <taxon>Liliopsida</taxon>
        <taxon>Poales</taxon>
        <taxon>Poaceae</taxon>
        <taxon>BOP clade</taxon>
        <taxon>Pooideae</taxon>
        <taxon>Triticodae</taxon>
        <taxon>Triticeae</taxon>
        <taxon>Triticinae</taxon>
        <taxon>Triticum</taxon>
    </lineage>
</organism>
<reference evidence="2" key="1">
    <citation type="journal article" date="2013" name="Nature">
        <title>Draft genome of the wheat A-genome progenitor Triticum urartu.</title>
        <authorList>
            <person name="Ling H.Q."/>
            <person name="Zhao S."/>
            <person name="Liu D."/>
            <person name="Wang J."/>
            <person name="Sun H."/>
            <person name="Zhang C."/>
            <person name="Fan H."/>
            <person name="Li D."/>
            <person name="Dong L."/>
            <person name="Tao Y."/>
            <person name="Gao C."/>
            <person name="Wu H."/>
            <person name="Li Y."/>
            <person name="Cui Y."/>
            <person name="Guo X."/>
            <person name="Zheng S."/>
            <person name="Wang B."/>
            <person name="Yu K."/>
            <person name="Liang Q."/>
            <person name="Yang W."/>
            <person name="Lou X."/>
            <person name="Chen J."/>
            <person name="Feng M."/>
            <person name="Jian J."/>
            <person name="Zhang X."/>
            <person name="Luo G."/>
            <person name="Jiang Y."/>
            <person name="Liu J."/>
            <person name="Wang Z."/>
            <person name="Sha Y."/>
            <person name="Zhang B."/>
            <person name="Wu H."/>
            <person name="Tang D."/>
            <person name="Shen Q."/>
            <person name="Xue P."/>
            <person name="Zou S."/>
            <person name="Wang X."/>
            <person name="Liu X."/>
            <person name="Wang F."/>
            <person name="Yang Y."/>
            <person name="An X."/>
            <person name="Dong Z."/>
            <person name="Zhang K."/>
            <person name="Zhang X."/>
            <person name="Luo M.C."/>
            <person name="Dvorak J."/>
            <person name="Tong Y."/>
            <person name="Wang J."/>
            <person name="Yang H."/>
            <person name="Li Z."/>
            <person name="Wang D."/>
            <person name="Zhang A."/>
            <person name="Wang J."/>
        </authorList>
    </citation>
    <scope>NUCLEOTIDE SEQUENCE</scope>
    <source>
        <strain evidence="2">cv. G1812</strain>
    </source>
</reference>
<name>A0A8R7TWP1_TRIUA</name>
<dbReference type="Proteomes" id="UP000015106">
    <property type="component" value="Chromosome 3"/>
</dbReference>
<accession>A0A8R7TWP1</accession>
<sequence length="52" mass="6131">MRSRTTRRFVSFSEGFDTDVATEKTEEQVDDNSEEEAKGEIVKVETYEYFNE</sequence>
<dbReference type="EnsemblPlants" id="TuG1812G0300002618.01.T01">
    <property type="protein sequence ID" value="TuG1812G0300002618.01.T01.cds268530"/>
    <property type="gene ID" value="TuG1812G0300002618.01"/>
</dbReference>
<reference evidence="1" key="3">
    <citation type="submission" date="2022-06" db="UniProtKB">
        <authorList>
            <consortium name="EnsemblPlants"/>
        </authorList>
    </citation>
    <scope>IDENTIFICATION</scope>
</reference>
<evidence type="ECO:0000313" key="1">
    <source>
        <dbReference type="EnsemblPlants" id="TuG1812G0300002618.01.T01.cds268530"/>
    </source>
</evidence>
<reference evidence="1" key="2">
    <citation type="submission" date="2018-03" db="EMBL/GenBank/DDBJ databases">
        <title>The Triticum urartu genome reveals the dynamic nature of wheat genome evolution.</title>
        <authorList>
            <person name="Ling H."/>
            <person name="Ma B."/>
            <person name="Shi X."/>
            <person name="Liu H."/>
            <person name="Dong L."/>
            <person name="Sun H."/>
            <person name="Cao Y."/>
            <person name="Gao Q."/>
            <person name="Zheng S."/>
            <person name="Li Y."/>
            <person name="Yu Y."/>
            <person name="Du H."/>
            <person name="Qi M."/>
            <person name="Li Y."/>
            <person name="Yu H."/>
            <person name="Cui Y."/>
            <person name="Wang N."/>
            <person name="Chen C."/>
            <person name="Wu H."/>
            <person name="Zhao Y."/>
            <person name="Zhang J."/>
            <person name="Li Y."/>
            <person name="Zhou W."/>
            <person name="Zhang B."/>
            <person name="Hu W."/>
            <person name="Eijk M."/>
            <person name="Tang J."/>
            <person name="Witsenboer H."/>
            <person name="Zhao S."/>
            <person name="Li Z."/>
            <person name="Zhang A."/>
            <person name="Wang D."/>
            <person name="Liang C."/>
        </authorList>
    </citation>
    <scope>NUCLEOTIDE SEQUENCE [LARGE SCALE GENOMIC DNA]</scope>
    <source>
        <strain evidence="1">cv. G1812</strain>
    </source>
</reference>
<protein>
    <submittedName>
        <fullName evidence="1">Uncharacterized protein</fullName>
    </submittedName>
</protein>
<dbReference type="Gramene" id="TuG1812G0300002618.01.T01">
    <property type="protein sequence ID" value="TuG1812G0300002618.01.T01.cds268530"/>
    <property type="gene ID" value="TuG1812G0300002618.01"/>
</dbReference>
<proteinExistence type="predicted"/>
<evidence type="ECO:0000313" key="2">
    <source>
        <dbReference type="Proteomes" id="UP000015106"/>
    </source>
</evidence>